<dbReference type="RefSeq" id="WP_106581728.1">
    <property type="nucleotide sequence ID" value="NZ_PYGA01000003.1"/>
</dbReference>
<comment type="caution">
    <text evidence="2">The sequence shown here is derived from an EMBL/GenBank/DDBJ whole genome shotgun (WGS) entry which is preliminary data.</text>
</comment>
<keyword evidence="1" id="KW-0812">Transmembrane</keyword>
<dbReference type="EMBL" id="PYGA01000003">
    <property type="protein sequence ID" value="PSK99295.1"/>
    <property type="molecule type" value="Genomic_DNA"/>
</dbReference>
<sequence>MAPRRQAPTRGEYLCAWGVVVVSAFMILVAATVIVSQWHGGPTPRIIPWGTALGMSIFLIWGVVDIRRYHRSTSRPEESP</sequence>
<protein>
    <submittedName>
        <fullName evidence="2">Uncharacterized protein DUF3995</fullName>
    </submittedName>
</protein>
<feature type="transmembrane region" description="Helical" evidence="1">
    <location>
        <begin position="46"/>
        <end position="64"/>
    </location>
</feature>
<reference evidence="2 3" key="1">
    <citation type="submission" date="2018-03" db="EMBL/GenBank/DDBJ databases">
        <title>Genomic Encyclopedia of Archaeal and Bacterial Type Strains, Phase II (KMG-II): from individual species to whole genera.</title>
        <authorList>
            <person name="Goeker M."/>
        </authorList>
    </citation>
    <scope>NUCLEOTIDE SEQUENCE [LARGE SCALE GENOMIC DNA]</scope>
    <source>
        <strain evidence="2 3">DSM 45312</strain>
    </source>
</reference>
<gene>
    <name evidence="2" type="ORF">CLV63_10316</name>
</gene>
<dbReference type="AlphaFoldDB" id="A0A2P8DPY9"/>
<accession>A0A2P8DPY9</accession>
<feature type="transmembrane region" description="Helical" evidence="1">
    <location>
        <begin position="12"/>
        <end position="34"/>
    </location>
</feature>
<keyword evidence="1" id="KW-0472">Membrane</keyword>
<keyword evidence="3" id="KW-1185">Reference proteome</keyword>
<evidence type="ECO:0000256" key="1">
    <source>
        <dbReference type="SAM" id="Phobius"/>
    </source>
</evidence>
<dbReference type="OrthoDB" id="9924521at2"/>
<evidence type="ECO:0000313" key="3">
    <source>
        <dbReference type="Proteomes" id="UP000240542"/>
    </source>
</evidence>
<dbReference type="Proteomes" id="UP000240542">
    <property type="component" value="Unassembled WGS sequence"/>
</dbReference>
<keyword evidence="1" id="KW-1133">Transmembrane helix</keyword>
<name>A0A2P8DPY9_9ACTN</name>
<organism evidence="2 3">
    <name type="scientific">Murinocardiopsis flavida</name>
    <dbReference type="NCBI Taxonomy" id="645275"/>
    <lineage>
        <taxon>Bacteria</taxon>
        <taxon>Bacillati</taxon>
        <taxon>Actinomycetota</taxon>
        <taxon>Actinomycetes</taxon>
        <taxon>Streptosporangiales</taxon>
        <taxon>Nocardiopsidaceae</taxon>
        <taxon>Murinocardiopsis</taxon>
    </lineage>
</organism>
<proteinExistence type="predicted"/>
<evidence type="ECO:0000313" key="2">
    <source>
        <dbReference type="EMBL" id="PSK99295.1"/>
    </source>
</evidence>